<organism evidence="2 3">
    <name type="scientific">Photobacterium aquimaris</name>
    <dbReference type="NCBI Taxonomy" id="512643"/>
    <lineage>
        <taxon>Bacteria</taxon>
        <taxon>Pseudomonadati</taxon>
        <taxon>Pseudomonadota</taxon>
        <taxon>Gammaproteobacteria</taxon>
        <taxon>Vibrionales</taxon>
        <taxon>Vibrionaceae</taxon>
        <taxon>Photobacterium</taxon>
    </lineage>
</organism>
<evidence type="ECO:0000259" key="1">
    <source>
        <dbReference type="Pfam" id="PF14488"/>
    </source>
</evidence>
<dbReference type="OrthoDB" id="7344472at2"/>
<protein>
    <submittedName>
        <fullName evidence="2">DUF4434 domain-containing protein</fullName>
    </submittedName>
</protein>
<comment type="caution">
    <text evidence="2">The sequence shown here is derived from an EMBL/GenBank/DDBJ whole genome shotgun (WGS) entry which is preliminary data.</text>
</comment>
<evidence type="ECO:0000313" key="2">
    <source>
        <dbReference type="EMBL" id="PSU00408.1"/>
    </source>
</evidence>
<gene>
    <name evidence="2" type="ORF">C0W81_16435</name>
</gene>
<evidence type="ECO:0000313" key="3">
    <source>
        <dbReference type="Proteomes" id="UP000241858"/>
    </source>
</evidence>
<dbReference type="RefSeq" id="WP_082732222.1">
    <property type="nucleotide sequence ID" value="NZ_LNQZ01000034.1"/>
</dbReference>
<dbReference type="PROSITE" id="PS51257">
    <property type="entry name" value="PROKAR_LIPOPROTEIN"/>
    <property type="match status" value="1"/>
</dbReference>
<proteinExistence type="predicted"/>
<dbReference type="AlphaFoldDB" id="A0A2T3HUA3"/>
<dbReference type="Gene3D" id="3.20.20.80">
    <property type="entry name" value="Glycosidases"/>
    <property type="match status" value="1"/>
</dbReference>
<sequence>MAICRTKQHCQRRRQCLFITLCIALLIITGCYLTKPKADIGFLYQPLNRDKPITTQKWKTLLVDVRQQRINSLVIQWSQYGEEKFGGTKGWLAKRIEAWFAQGGTVWFGLYSDPAYFKRIHTLSLSQQAEYLSHYFINIEKTYMHWKPWLTLHSASIQGFYLPLELSDYDFPTLQQRQQLTELLAKQVHNYNKPLMVSLYLSATIDESAIVQWVDQLTDAGIKVIVQDGHGTQALSEKVRQQYLSLLPSQSGIVREIFKQSSAMPFVAQRLIYSRYQQVMQQEVNRDTYYFSLRYAPFSQSVLKLAD</sequence>
<dbReference type="InterPro" id="IPR027849">
    <property type="entry name" value="DUF4434"/>
</dbReference>
<dbReference type="Proteomes" id="UP000241858">
    <property type="component" value="Unassembled WGS sequence"/>
</dbReference>
<dbReference type="EMBL" id="PYLY01000040">
    <property type="protein sequence ID" value="PSU00408.1"/>
    <property type="molecule type" value="Genomic_DNA"/>
</dbReference>
<dbReference type="Pfam" id="PF14488">
    <property type="entry name" value="DUF4434"/>
    <property type="match status" value="1"/>
</dbReference>
<accession>A0A2T3HUA3</accession>
<reference evidence="2 3" key="1">
    <citation type="submission" date="2018-03" db="EMBL/GenBank/DDBJ databases">
        <title>Whole genome sequencing of Histamine producing bacteria.</title>
        <authorList>
            <person name="Butler K."/>
        </authorList>
    </citation>
    <scope>NUCLEOTIDE SEQUENCE [LARGE SCALE GENOMIC DNA]</scope>
    <source>
        <strain evidence="2 3">DSM 23343</strain>
    </source>
</reference>
<name>A0A2T3HUA3_9GAMM</name>
<feature type="domain" description="DUF4434" evidence="1">
    <location>
        <begin position="41"/>
        <end position="249"/>
    </location>
</feature>